<name>A0A0S3RHZ0_PHAAN</name>
<dbReference type="EMBL" id="AP015035">
    <property type="protein sequence ID" value="BAT80158.1"/>
    <property type="molecule type" value="Genomic_DNA"/>
</dbReference>
<dbReference type="AlphaFoldDB" id="A0A0S3RHZ0"/>
<dbReference type="Proteomes" id="UP000291084">
    <property type="component" value="Chromosome 2"/>
</dbReference>
<accession>A0A0S3RHZ0</accession>
<evidence type="ECO:0000313" key="2">
    <source>
        <dbReference type="Proteomes" id="UP000291084"/>
    </source>
</evidence>
<evidence type="ECO:0000313" key="1">
    <source>
        <dbReference type="EMBL" id="BAT80158.1"/>
    </source>
</evidence>
<keyword evidence="2" id="KW-1185">Reference proteome</keyword>
<gene>
    <name evidence="1" type="primary">Vigan.02G313700</name>
    <name evidence="1" type="ORF">VIGAN_02313700</name>
</gene>
<organism evidence="1 2">
    <name type="scientific">Vigna angularis var. angularis</name>
    <dbReference type="NCBI Taxonomy" id="157739"/>
    <lineage>
        <taxon>Eukaryota</taxon>
        <taxon>Viridiplantae</taxon>
        <taxon>Streptophyta</taxon>
        <taxon>Embryophyta</taxon>
        <taxon>Tracheophyta</taxon>
        <taxon>Spermatophyta</taxon>
        <taxon>Magnoliopsida</taxon>
        <taxon>eudicotyledons</taxon>
        <taxon>Gunneridae</taxon>
        <taxon>Pentapetalae</taxon>
        <taxon>rosids</taxon>
        <taxon>fabids</taxon>
        <taxon>Fabales</taxon>
        <taxon>Fabaceae</taxon>
        <taxon>Papilionoideae</taxon>
        <taxon>50 kb inversion clade</taxon>
        <taxon>NPAAA clade</taxon>
        <taxon>indigoferoid/millettioid clade</taxon>
        <taxon>Phaseoleae</taxon>
        <taxon>Vigna</taxon>
    </lineage>
</organism>
<reference evidence="1 2" key="1">
    <citation type="journal article" date="2015" name="Sci. Rep.">
        <title>The power of single molecule real-time sequencing technology in the de novo assembly of a eukaryotic genome.</title>
        <authorList>
            <person name="Sakai H."/>
            <person name="Naito K."/>
            <person name="Ogiso-Tanaka E."/>
            <person name="Takahashi Y."/>
            <person name="Iseki K."/>
            <person name="Muto C."/>
            <person name="Satou K."/>
            <person name="Teruya K."/>
            <person name="Shiroma A."/>
            <person name="Shimoji M."/>
            <person name="Hirano T."/>
            <person name="Itoh T."/>
            <person name="Kaga A."/>
            <person name="Tomooka N."/>
        </authorList>
    </citation>
    <scope>NUCLEOTIDE SEQUENCE [LARGE SCALE GENOMIC DNA]</scope>
    <source>
        <strain evidence="2">cv. Shumari</strain>
    </source>
</reference>
<proteinExistence type="predicted"/>
<sequence>MTELPSSFFQQSLYFDHLSHMLPSILLLLQPPLFSKSTLETTPGSQQGQSQSFFSFQGFQITASRITFLSYGKIWQPKLWCSITRSASTLSHGNCWYQSNFII</sequence>
<protein>
    <submittedName>
        <fullName evidence="1">Uncharacterized protein</fullName>
    </submittedName>
</protein>